<dbReference type="GO" id="GO:0034485">
    <property type="term" value="F:phosphatidylinositol-3,4,5-trisphosphate 5-phosphatase activity"/>
    <property type="evidence" value="ECO:0007669"/>
    <property type="project" value="TreeGrafter"/>
</dbReference>
<organism evidence="4 5">
    <name type="scientific">Oncorhynchus kisutch</name>
    <name type="common">Coho salmon</name>
    <name type="synonym">Salmo kisutch</name>
    <dbReference type="NCBI Taxonomy" id="8019"/>
    <lineage>
        <taxon>Eukaryota</taxon>
        <taxon>Metazoa</taxon>
        <taxon>Chordata</taxon>
        <taxon>Craniata</taxon>
        <taxon>Vertebrata</taxon>
        <taxon>Euteleostomi</taxon>
        <taxon>Actinopterygii</taxon>
        <taxon>Neopterygii</taxon>
        <taxon>Teleostei</taxon>
        <taxon>Protacanthopterygii</taxon>
        <taxon>Salmoniformes</taxon>
        <taxon>Salmonidae</taxon>
        <taxon>Salmoninae</taxon>
        <taxon>Oncorhynchus</taxon>
    </lineage>
</organism>
<dbReference type="InterPro" id="IPR036691">
    <property type="entry name" value="Endo/exonu/phosph_ase_sf"/>
</dbReference>
<dbReference type="GO" id="GO:0048741">
    <property type="term" value="P:skeletal muscle fiber development"/>
    <property type="evidence" value="ECO:0007669"/>
    <property type="project" value="Ensembl"/>
</dbReference>
<evidence type="ECO:0000259" key="3">
    <source>
        <dbReference type="SMART" id="SM00128"/>
    </source>
</evidence>
<evidence type="ECO:0000256" key="2">
    <source>
        <dbReference type="SAM" id="MobiDB-lite"/>
    </source>
</evidence>
<dbReference type="Pfam" id="PF22669">
    <property type="entry name" value="Exo_endo_phos2"/>
    <property type="match status" value="1"/>
</dbReference>
<feature type="region of interest" description="Disordered" evidence="2">
    <location>
        <begin position="295"/>
        <end position="324"/>
    </location>
</feature>
<dbReference type="Pfam" id="PF17751">
    <property type="entry name" value="SKICH"/>
    <property type="match status" value="1"/>
</dbReference>
<dbReference type="GO" id="GO:0005783">
    <property type="term" value="C:endoplasmic reticulum"/>
    <property type="evidence" value="ECO:0007669"/>
    <property type="project" value="TreeGrafter"/>
</dbReference>
<evidence type="ECO:0000256" key="1">
    <source>
        <dbReference type="ARBA" id="ARBA00005910"/>
    </source>
</evidence>
<dbReference type="GO" id="GO:0005886">
    <property type="term" value="C:plasma membrane"/>
    <property type="evidence" value="ECO:0007669"/>
    <property type="project" value="TreeGrafter"/>
</dbReference>
<protein>
    <submittedName>
        <fullName evidence="4">Inositol polyphosphate-5-phosphatase K</fullName>
    </submittedName>
</protein>
<reference evidence="4" key="1">
    <citation type="submission" date="2025-08" db="UniProtKB">
        <authorList>
            <consortium name="Ensembl"/>
        </authorList>
    </citation>
    <scope>IDENTIFICATION</scope>
</reference>
<dbReference type="GO" id="GO:0046856">
    <property type="term" value="P:phosphatidylinositol dephosphorylation"/>
    <property type="evidence" value="ECO:0007669"/>
    <property type="project" value="InterPro"/>
</dbReference>
<dbReference type="SMART" id="SM00128">
    <property type="entry name" value="IPPc"/>
    <property type="match status" value="1"/>
</dbReference>
<accession>A0A8C7HWK3</accession>
<comment type="similarity">
    <text evidence="1">Belongs to the inositol 1,4,5-trisphosphate 5-phosphatase type II family.</text>
</comment>
<reference evidence="4" key="2">
    <citation type="submission" date="2025-09" db="UniProtKB">
        <authorList>
            <consortium name="Ensembl"/>
        </authorList>
    </citation>
    <scope>IDENTIFICATION</scope>
</reference>
<feature type="domain" description="Inositol polyphosphate-related phosphatase" evidence="3">
    <location>
        <begin position="31"/>
        <end position="361"/>
    </location>
</feature>
<dbReference type="Gene3D" id="2.60.40.2840">
    <property type="match status" value="1"/>
</dbReference>
<dbReference type="GO" id="GO:0045719">
    <property type="term" value="P:negative regulation of glycogen biosynthetic process"/>
    <property type="evidence" value="ECO:0007669"/>
    <property type="project" value="TreeGrafter"/>
</dbReference>
<dbReference type="GO" id="GO:0051898">
    <property type="term" value="P:negative regulation of phosphatidylinositol 3-kinase/protein kinase B signal transduction"/>
    <property type="evidence" value="ECO:0007669"/>
    <property type="project" value="TreeGrafter"/>
</dbReference>
<dbReference type="GO" id="GO:0004439">
    <property type="term" value="F:phosphatidylinositol-4,5-bisphosphate 5-phosphatase activity"/>
    <property type="evidence" value="ECO:0007669"/>
    <property type="project" value="TreeGrafter"/>
</dbReference>
<evidence type="ECO:0000313" key="4">
    <source>
        <dbReference type="Ensembl" id="ENSOKIP00005064638.1"/>
    </source>
</evidence>
<dbReference type="InterPro" id="IPR041611">
    <property type="entry name" value="SKICH"/>
</dbReference>
<dbReference type="PANTHER" id="PTHR11200">
    <property type="entry name" value="INOSITOL 5-PHOSPHATASE"/>
    <property type="match status" value="1"/>
</dbReference>
<dbReference type="GeneTree" id="ENSGT00940000156538"/>
<dbReference type="SUPFAM" id="SSF56219">
    <property type="entry name" value="DNase I-like"/>
    <property type="match status" value="1"/>
</dbReference>
<keyword evidence="5" id="KW-1185">Reference proteome</keyword>
<dbReference type="PANTHER" id="PTHR11200:SF299">
    <property type="entry name" value="INOSITOL POLYPHOSPHATE 5-PHOSPHATASE K ISOFORM X3"/>
    <property type="match status" value="1"/>
</dbReference>
<gene>
    <name evidence="4" type="primary">INPP5K</name>
</gene>
<dbReference type="AlphaFoldDB" id="A0A8C7HWK3"/>
<dbReference type="GO" id="GO:0016312">
    <property type="term" value="F:inositol bisphosphate phosphatase activity"/>
    <property type="evidence" value="ECO:0007669"/>
    <property type="project" value="TreeGrafter"/>
</dbReference>
<name>A0A8C7HWK3_ONCKI</name>
<dbReference type="InterPro" id="IPR046985">
    <property type="entry name" value="IP5"/>
</dbReference>
<proteinExistence type="inferred from homology"/>
<dbReference type="Gene3D" id="3.60.10.10">
    <property type="entry name" value="Endonuclease/exonuclease/phosphatase"/>
    <property type="match status" value="1"/>
</dbReference>
<dbReference type="Proteomes" id="UP000694557">
    <property type="component" value="Unassembled WGS sequence"/>
</dbReference>
<dbReference type="InterPro" id="IPR000300">
    <property type="entry name" value="IPPc"/>
</dbReference>
<dbReference type="GO" id="GO:0046627">
    <property type="term" value="P:negative regulation of insulin receptor signaling pathway"/>
    <property type="evidence" value="ECO:0007669"/>
    <property type="project" value="TreeGrafter"/>
</dbReference>
<sequence>MSSDDEANEELSRTLDEAFQLCGRISPRDTFRCTLHMVTWNVATAEPPGDVTSLLQLDAQPATDLYVIGLQEVNAAPLRFLSDLLVEDSWSHLLMNTLASRGYIKVVCIRALYLCLVFMSDQGPLSLSGIYGNRSDQGPLSLSGIYGNKGGVSVRFSLYGHMICFVNCHLTAHMGYALQRVDEFEYILETQDFDLDNTPTVRDTSQVVFWFGDLNFRISDHGMHFLRSSINSGRFNLLWERDQLLTMKKKEPFLQEFEEGPLKFKPTYKFNRNSDTYDTSGKKRKPAWTDRILWRIKPKSPPPEDDEAERASTSTQHSDDGQEEYPIKVLQDTYTCDPSYGVSDHKPVIGIFNLEMRKRCDSALVSVCPEGQWSADQDAVLSYTILEDFMSSTWDWVGLYKVRGTKELVWETLRSKRERVAGEYVLGYYSYNMQSIVGFSHNFQVSHSGY</sequence>
<dbReference type="GO" id="GO:0043010">
    <property type="term" value="P:camera-type eye development"/>
    <property type="evidence" value="ECO:0007669"/>
    <property type="project" value="Ensembl"/>
</dbReference>
<dbReference type="Ensembl" id="ENSOKIT00005068718.1">
    <property type="protein sequence ID" value="ENSOKIP00005064638.1"/>
    <property type="gene ID" value="ENSOKIG00005027677.1"/>
</dbReference>
<dbReference type="GO" id="GO:0001726">
    <property type="term" value="C:ruffle"/>
    <property type="evidence" value="ECO:0007669"/>
    <property type="project" value="TreeGrafter"/>
</dbReference>
<evidence type="ECO:0000313" key="5">
    <source>
        <dbReference type="Proteomes" id="UP000694557"/>
    </source>
</evidence>